<sequence>MSDMEYTWGVTYHSGDVDDIKAHAYSDLSGRAEFRDINGDLIAVIWPGVYRSIIRVDALVEPDYEFEGQTEVGRPVSEAEVTLFYPEGGSDTFRLDTDICYHAEVAVDGPVDSAVRRIAVDIVGQGTAHRSPAPSVAAVEG</sequence>
<dbReference type="EMBL" id="BONY01000036">
    <property type="protein sequence ID" value="GIH07382.1"/>
    <property type="molecule type" value="Genomic_DNA"/>
</dbReference>
<comment type="caution">
    <text evidence="1">The sequence shown here is derived from an EMBL/GenBank/DDBJ whole genome shotgun (WGS) entry which is preliminary data.</text>
</comment>
<gene>
    <name evidence="1" type="ORF">Rhe02_54490</name>
</gene>
<keyword evidence="2" id="KW-1185">Reference proteome</keyword>
<dbReference type="AlphaFoldDB" id="A0A8J3QCC0"/>
<evidence type="ECO:0000313" key="2">
    <source>
        <dbReference type="Proteomes" id="UP000612899"/>
    </source>
</evidence>
<proteinExistence type="predicted"/>
<name>A0A8J3QCC0_9ACTN</name>
<evidence type="ECO:0000313" key="1">
    <source>
        <dbReference type="EMBL" id="GIH07382.1"/>
    </source>
</evidence>
<protein>
    <submittedName>
        <fullName evidence="1">Uncharacterized protein</fullName>
    </submittedName>
</protein>
<dbReference type="Proteomes" id="UP000612899">
    <property type="component" value="Unassembled WGS sequence"/>
</dbReference>
<accession>A0A8J3QCC0</accession>
<reference evidence="1" key="1">
    <citation type="submission" date="2021-01" db="EMBL/GenBank/DDBJ databases">
        <title>Whole genome shotgun sequence of Rhizocola hellebori NBRC 109834.</title>
        <authorList>
            <person name="Komaki H."/>
            <person name="Tamura T."/>
        </authorList>
    </citation>
    <scope>NUCLEOTIDE SEQUENCE</scope>
    <source>
        <strain evidence="1">NBRC 109834</strain>
    </source>
</reference>
<organism evidence="1 2">
    <name type="scientific">Rhizocola hellebori</name>
    <dbReference type="NCBI Taxonomy" id="1392758"/>
    <lineage>
        <taxon>Bacteria</taxon>
        <taxon>Bacillati</taxon>
        <taxon>Actinomycetota</taxon>
        <taxon>Actinomycetes</taxon>
        <taxon>Micromonosporales</taxon>
        <taxon>Micromonosporaceae</taxon>
        <taxon>Rhizocola</taxon>
    </lineage>
</organism>
<dbReference type="RefSeq" id="WP_203911172.1">
    <property type="nucleotide sequence ID" value="NZ_BONY01000036.1"/>
</dbReference>